<name>A0A1J1I8C5_9DIPT</name>
<feature type="compositionally biased region" description="Basic and acidic residues" evidence="1">
    <location>
        <begin position="57"/>
        <end position="78"/>
    </location>
</feature>
<evidence type="ECO:0000256" key="1">
    <source>
        <dbReference type="SAM" id="MobiDB-lite"/>
    </source>
</evidence>
<gene>
    <name evidence="2" type="ORF">CLUMA_CG008852</name>
</gene>
<proteinExistence type="predicted"/>
<evidence type="ECO:0000313" key="2">
    <source>
        <dbReference type="EMBL" id="CRK95198.1"/>
    </source>
</evidence>
<keyword evidence="3" id="KW-1185">Reference proteome</keyword>
<dbReference type="EMBL" id="CVRI01000041">
    <property type="protein sequence ID" value="CRK95198.1"/>
    <property type="molecule type" value="Genomic_DNA"/>
</dbReference>
<evidence type="ECO:0000313" key="3">
    <source>
        <dbReference type="Proteomes" id="UP000183832"/>
    </source>
</evidence>
<reference evidence="2 3" key="1">
    <citation type="submission" date="2015-04" db="EMBL/GenBank/DDBJ databases">
        <authorList>
            <person name="Syromyatnikov M.Y."/>
            <person name="Popov V.N."/>
        </authorList>
    </citation>
    <scope>NUCLEOTIDE SEQUENCE [LARGE SCALE GENOMIC DNA]</scope>
</reference>
<sequence>MKLIRILKAFTCQLEKKKLFLTSCEDLLRLTMRIQHSELFYLNKSALTLSTDSSKNNCEKNEEKERQMQQMVSDEKRKHDSIANNVITYLTESTRGSVLNGTVRKSCGKVETTKYCNIEFN</sequence>
<accession>A0A1J1I8C5</accession>
<dbReference type="Proteomes" id="UP000183832">
    <property type="component" value="Unassembled WGS sequence"/>
</dbReference>
<dbReference type="AlphaFoldDB" id="A0A1J1I8C5"/>
<protein>
    <submittedName>
        <fullName evidence="2">CLUMA_CG008852, isoform A</fullName>
    </submittedName>
</protein>
<organism evidence="2 3">
    <name type="scientific">Clunio marinus</name>
    <dbReference type="NCBI Taxonomy" id="568069"/>
    <lineage>
        <taxon>Eukaryota</taxon>
        <taxon>Metazoa</taxon>
        <taxon>Ecdysozoa</taxon>
        <taxon>Arthropoda</taxon>
        <taxon>Hexapoda</taxon>
        <taxon>Insecta</taxon>
        <taxon>Pterygota</taxon>
        <taxon>Neoptera</taxon>
        <taxon>Endopterygota</taxon>
        <taxon>Diptera</taxon>
        <taxon>Nematocera</taxon>
        <taxon>Chironomoidea</taxon>
        <taxon>Chironomidae</taxon>
        <taxon>Clunio</taxon>
    </lineage>
</organism>
<feature type="region of interest" description="Disordered" evidence="1">
    <location>
        <begin position="53"/>
        <end position="78"/>
    </location>
</feature>